<protein>
    <submittedName>
        <fullName evidence="5">ATP-binding protein</fullName>
    </submittedName>
</protein>
<dbReference type="OrthoDB" id="9804819at2"/>
<dbReference type="Gene3D" id="3.40.50.300">
    <property type="entry name" value="P-loop containing nucleotide triphosphate hydrolases"/>
    <property type="match status" value="1"/>
</dbReference>
<dbReference type="AlphaFoldDB" id="A0A1E5L4V5"/>
<keyword evidence="2" id="KW-0547">Nucleotide-binding</keyword>
<keyword evidence="6" id="KW-1185">Reference proteome</keyword>
<dbReference type="STRING" id="1390249.BHU72_05650"/>
<feature type="domain" description="ABC transporter" evidence="4">
    <location>
        <begin position="2"/>
        <end position="232"/>
    </location>
</feature>
<dbReference type="InterPro" id="IPR027417">
    <property type="entry name" value="P-loop_NTPase"/>
</dbReference>
<dbReference type="EMBL" id="MJAT01000033">
    <property type="protein sequence ID" value="OEH85094.1"/>
    <property type="molecule type" value="Genomic_DNA"/>
</dbReference>
<dbReference type="PANTHER" id="PTHR42711:SF18">
    <property type="entry name" value="ABC TRANSPORTER, ATP-BINDING PROTEIN"/>
    <property type="match status" value="1"/>
</dbReference>
<keyword evidence="3 5" id="KW-0067">ATP-binding</keyword>
<accession>A0A1E5L4V5</accession>
<dbReference type="CDD" id="cd03230">
    <property type="entry name" value="ABC_DR_subfamily_A"/>
    <property type="match status" value="1"/>
</dbReference>
<dbReference type="GO" id="GO:0005524">
    <property type="term" value="F:ATP binding"/>
    <property type="evidence" value="ECO:0007669"/>
    <property type="project" value="UniProtKB-KW"/>
</dbReference>
<keyword evidence="1" id="KW-0813">Transport</keyword>
<evidence type="ECO:0000313" key="5">
    <source>
        <dbReference type="EMBL" id="OEH85094.1"/>
    </source>
</evidence>
<evidence type="ECO:0000256" key="3">
    <source>
        <dbReference type="ARBA" id="ARBA00022840"/>
    </source>
</evidence>
<dbReference type="GO" id="GO:0016887">
    <property type="term" value="F:ATP hydrolysis activity"/>
    <property type="evidence" value="ECO:0007669"/>
    <property type="project" value="InterPro"/>
</dbReference>
<dbReference type="Pfam" id="PF00005">
    <property type="entry name" value="ABC_tran"/>
    <property type="match status" value="1"/>
</dbReference>
<dbReference type="InterPro" id="IPR050763">
    <property type="entry name" value="ABC_transporter_ATP-binding"/>
</dbReference>
<dbReference type="PROSITE" id="PS50893">
    <property type="entry name" value="ABC_TRANSPORTER_2"/>
    <property type="match status" value="1"/>
</dbReference>
<name>A0A1E5L4V5_9FIRM</name>
<dbReference type="InterPro" id="IPR003439">
    <property type="entry name" value="ABC_transporter-like_ATP-bd"/>
</dbReference>
<dbReference type="InterPro" id="IPR003593">
    <property type="entry name" value="AAA+_ATPase"/>
</dbReference>
<sequence length="286" mass="32801">MIQVTNLRYSYEKTHQRVIDQISFSIEKGEILGFLGPSGAGKTTTQRILIGLLKGYEGSVSIMGKERREWGKDFFEEIGVAFDFPNLYLKLTAFENLQLIGSYYQKKPKESDIDALLTRVGLSDARNQKVEGFSKGMKMRLNFIRSLLHNPSLFFFDEPTSGLDPVNAKIVKDMIKELKEQGKTVFLTTHNMNVAEQLCDRVAFIVEGQIVAIDSPKELKVHHGMRRVKIEYYEGMKEKVVEFPMHSIKNNEELFQLLKTKEIKTIHSQEATLEDIFIKLTGRELT</sequence>
<evidence type="ECO:0000313" key="6">
    <source>
        <dbReference type="Proteomes" id="UP000095255"/>
    </source>
</evidence>
<organism evidence="5 6">
    <name type="scientific">Desulfuribacillus stibiiarsenatis</name>
    <dbReference type="NCBI Taxonomy" id="1390249"/>
    <lineage>
        <taxon>Bacteria</taxon>
        <taxon>Bacillati</taxon>
        <taxon>Bacillota</taxon>
        <taxon>Desulfuribacillia</taxon>
        <taxon>Desulfuribacillales</taxon>
        <taxon>Desulfuribacillaceae</taxon>
        <taxon>Desulfuribacillus</taxon>
    </lineage>
</organism>
<gene>
    <name evidence="5" type="ORF">BHU72_05650</name>
</gene>
<dbReference type="SMART" id="SM00382">
    <property type="entry name" value="AAA"/>
    <property type="match status" value="1"/>
</dbReference>
<evidence type="ECO:0000256" key="1">
    <source>
        <dbReference type="ARBA" id="ARBA00022448"/>
    </source>
</evidence>
<reference evidence="5 6" key="1">
    <citation type="submission" date="2016-09" db="EMBL/GenBank/DDBJ databases">
        <title>Desulfuribacillus arsenicus sp. nov., an obligately anaerobic, dissimilatory arsenic- and antimonate-reducing bacterium isolated from anoxic sediments.</title>
        <authorList>
            <person name="Abin C.A."/>
            <person name="Hollibaugh J.T."/>
        </authorList>
    </citation>
    <scope>NUCLEOTIDE SEQUENCE [LARGE SCALE GENOMIC DNA]</scope>
    <source>
        <strain evidence="5 6">MLFW-2</strain>
    </source>
</reference>
<dbReference type="InterPro" id="IPR017871">
    <property type="entry name" value="ABC_transporter-like_CS"/>
</dbReference>
<comment type="caution">
    <text evidence="5">The sequence shown here is derived from an EMBL/GenBank/DDBJ whole genome shotgun (WGS) entry which is preliminary data.</text>
</comment>
<proteinExistence type="predicted"/>
<dbReference type="PANTHER" id="PTHR42711">
    <property type="entry name" value="ABC TRANSPORTER ATP-BINDING PROTEIN"/>
    <property type="match status" value="1"/>
</dbReference>
<dbReference type="SUPFAM" id="SSF52540">
    <property type="entry name" value="P-loop containing nucleoside triphosphate hydrolases"/>
    <property type="match status" value="1"/>
</dbReference>
<dbReference type="PROSITE" id="PS00211">
    <property type="entry name" value="ABC_TRANSPORTER_1"/>
    <property type="match status" value="1"/>
</dbReference>
<dbReference type="RefSeq" id="WP_069702421.1">
    <property type="nucleotide sequence ID" value="NZ_MJAT01000033.1"/>
</dbReference>
<evidence type="ECO:0000256" key="2">
    <source>
        <dbReference type="ARBA" id="ARBA00022741"/>
    </source>
</evidence>
<dbReference type="Proteomes" id="UP000095255">
    <property type="component" value="Unassembled WGS sequence"/>
</dbReference>
<evidence type="ECO:0000259" key="4">
    <source>
        <dbReference type="PROSITE" id="PS50893"/>
    </source>
</evidence>